<dbReference type="InterPro" id="IPR003780">
    <property type="entry name" value="COX15/CtaA_fam"/>
</dbReference>
<feature type="binding site" description="axial binding residue" evidence="11">
    <location>
        <position position="278"/>
    </location>
    <ligand>
        <name>heme</name>
        <dbReference type="ChEBI" id="CHEBI:30413"/>
    </ligand>
    <ligandPart>
        <name>Fe</name>
        <dbReference type="ChEBI" id="CHEBI:18248"/>
    </ligandPart>
</feature>
<dbReference type="Pfam" id="PF02628">
    <property type="entry name" value="COX15-CtaA"/>
    <property type="match status" value="1"/>
</dbReference>
<keyword evidence="9 11" id="KW-0472">Membrane</keyword>
<dbReference type="EMBL" id="CP129113">
    <property type="protein sequence ID" value="WLV25651.1"/>
    <property type="molecule type" value="Genomic_DNA"/>
</dbReference>
<gene>
    <name evidence="11" type="primary">ctaA</name>
    <name evidence="12" type="ORF">QR721_05445</name>
</gene>
<keyword evidence="10" id="KW-1015">Disulfide bond</keyword>
<protein>
    <recommendedName>
        <fullName evidence="11">Heme A synthase</fullName>
        <shortName evidence="11">HAS</shortName>
        <ecNumber evidence="11">1.17.99.9</ecNumber>
    </recommendedName>
    <alternativeName>
        <fullName evidence="11">Cytochrome aa3-controlling protein</fullName>
    </alternativeName>
</protein>
<comment type="subunit">
    <text evidence="11">Interacts with CtaB.</text>
</comment>
<evidence type="ECO:0000256" key="4">
    <source>
        <dbReference type="ARBA" id="ARBA00022723"/>
    </source>
</evidence>
<feature type="transmembrane region" description="Helical" evidence="11">
    <location>
        <begin position="7"/>
        <end position="26"/>
    </location>
</feature>
<keyword evidence="7 11" id="KW-0408">Iron</keyword>
<feature type="transmembrane region" description="Helical" evidence="11">
    <location>
        <begin position="214"/>
        <end position="234"/>
    </location>
</feature>
<feature type="transmembrane region" description="Helical" evidence="11">
    <location>
        <begin position="273"/>
        <end position="295"/>
    </location>
</feature>
<evidence type="ECO:0000256" key="2">
    <source>
        <dbReference type="ARBA" id="ARBA00022475"/>
    </source>
</evidence>
<name>A0ABY9KY46_9BACI</name>
<feature type="transmembrane region" description="Helical" evidence="11">
    <location>
        <begin position="163"/>
        <end position="183"/>
    </location>
</feature>
<feature type="transmembrane region" description="Helical" evidence="11">
    <location>
        <begin position="246"/>
        <end position="267"/>
    </location>
</feature>
<keyword evidence="5 11" id="KW-1133">Transmembrane helix</keyword>
<dbReference type="RefSeq" id="WP_348029443.1">
    <property type="nucleotide sequence ID" value="NZ_CP129113.1"/>
</dbReference>
<organism evidence="12 13">
    <name type="scientific">Aciduricibacillus chroicocephali</name>
    <dbReference type="NCBI Taxonomy" id="3054939"/>
    <lineage>
        <taxon>Bacteria</taxon>
        <taxon>Bacillati</taxon>
        <taxon>Bacillota</taxon>
        <taxon>Bacilli</taxon>
        <taxon>Bacillales</taxon>
        <taxon>Bacillaceae</taxon>
        <taxon>Aciduricibacillus</taxon>
    </lineage>
</organism>
<dbReference type="InterPro" id="IPR023755">
    <property type="entry name" value="HemeA_Synthase_type1"/>
</dbReference>
<dbReference type="InterPro" id="IPR050450">
    <property type="entry name" value="COX15/CtaA_HemeA_synthase"/>
</dbReference>
<keyword evidence="6 11" id="KW-0560">Oxidoreductase</keyword>
<dbReference type="Proteomes" id="UP001180087">
    <property type="component" value="Chromosome"/>
</dbReference>
<keyword evidence="13" id="KW-1185">Reference proteome</keyword>
<keyword evidence="2 11" id="KW-1003">Cell membrane</keyword>
<evidence type="ECO:0000256" key="10">
    <source>
        <dbReference type="ARBA" id="ARBA00023157"/>
    </source>
</evidence>
<feature type="transmembrane region" description="Helical" evidence="11">
    <location>
        <begin position="119"/>
        <end position="142"/>
    </location>
</feature>
<evidence type="ECO:0000256" key="9">
    <source>
        <dbReference type="ARBA" id="ARBA00023136"/>
    </source>
</evidence>
<comment type="function">
    <text evidence="11">Catalyzes the conversion of heme O to heme A by two successive hydroxylations of the methyl group at C8. The first hydroxylation forms heme I, the second hydroxylation results in an unstable dihydroxymethyl group, which spontaneously dehydrates, resulting in the formyl group of heme A.</text>
</comment>
<dbReference type="HAMAP" id="MF_01664">
    <property type="entry name" value="HemeA_synth_type1"/>
    <property type="match status" value="1"/>
</dbReference>
<evidence type="ECO:0000256" key="5">
    <source>
        <dbReference type="ARBA" id="ARBA00022989"/>
    </source>
</evidence>
<evidence type="ECO:0000256" key="11">
    <source>
        <dbReference type="HAMAP-Rule" id="MF_01664"/>
    </source>
</evidence>
<dbReference type="PANTHER" id="PTHR35457">
    <property type="entry name" value="HEME A SYNTHASE"/>
    <property type="match status" value="1"/>
</dbReference>
<evidence type="ECO:0000256" key="6">
    <source>
        <dbReference type="ARBA" id="ARBA00023002"/>
    </source>
</evidence>
<comment type="pathway">
    <text evidence="11">Porphyrin-containing compound metabolism; heme A biosynthesis; heme A from heme O: step 1/1.</text>
</comment>
<evidence type="ECO:0000256" key="7">
    <source>
        <dbReference type="ARBA" id="ARBA00023004"/>
    </source>
</evidence>
<proteinExistence type="inferred from homology"/>
<keyword evidence="3 11" id="KW-0812">Transmembrane</keyword>
<reference evidence="12" key="1">
    <citation type="submission" date="2023-06" db="EMBL/GenBank/DDBJ databases">
        <title>A Treasure from Seagulls: Isolation and Description of Aciduricobacillus qingdaonensis gen. nov., sp. nov., a Rare Obligately Uric Acid-utilizing Member in the Family Bacillaceae.</title>
        <authorList>
            <person name="Liu W."/>
            <person name="Wang B."/>
        </authorList>
    </citation>
    <scope>NUCLEOTIDE SEQUENCE</scope>
    <source>
        <strain evidence="12">44XB</strain>
    </source>
</reference>
<evidence type="ECO:0000313" key="12">
    <source>
        <dbReference type="EMBL" id="WLV25651.1"/>
    </source>
</evidence>
<evidence type="ECO:0000256" key="8">
    <source>
        <dbReference type="ARBA" id="ARBA00023133"/>
    </source>
</evidence>
<feature type="binding site" description="axial binding residue" evidence="11">
    <location>
        <position position="216"/>
    </location>
    <ligand>
        <name>heme</name>
        <dbReference type="ChEBI" id="CHEBI:30413"/>
    </ligand>
    <ligandPart>
        <name>Fe</name>
        <dbReference type="ChEBI" id="CHEBI:18248"/>
    </ligandPart>
</feature>
<comment type="catalytic activity">
    <reaction evidence="11">
        <text>Fe(II)-heme o + 2 A + H2O = Fe(II)-heme a + 2 AH2</text>
        <dbReference type="Rhea" id="RHEA:63388"/>
        <dbReference type="ChEBI" id="CHEBI:13193"/>
        <dbReference type="ChEBI" id="CHEBI:15377"/>
        <dbReference type="ChEBI" id="CHEBI:17499"/>
        <dbReference type="ChEBI" id="CHEBI:60530"/>
        <dbReference type="ChEBI" id="CHEBI:61715"/>
        <dbReference type="EC" id="1.17.99.9"/>
    </reaction>
</comment>
<evidence type="ECO:0000256" key="1">
    <source>
        <dbReference type="ARBA" id="ARBA00004141"/>
    </source>
</evidence>
<sequence>MLRKLKVTSVVATIGMTLILMGGALVTKTGSADGCGRSWPLCNGKFMPTNVTPELLIELSHRLVSGVVSIAVLLLCFWTWKQLPHIREARFLSLISISFLLVQALIGAAAVMWGQSKFILAAHFGISLISFASVFLLTLLIFEVDKKFDASKLIIRKSHRIEIYCLMAYTLIAVYTGALVRHAKANLVCGGWPFCNNAAPFAFNSYNHLQWIQMGHRLAALLLFIWTLSFYIRVRRTYQNQMTMKRGWQITFLLICMQVVFGALIIFSQLNLGIALMHALVISCYFGMISYFVLLSERSAYYEKKANAPQYEEAQQA</sequence>
<keyword evidence="4 11" id="KW-0479">Metal-binding</keyword>
<feature type="transmembrane region" description="Helical" evidence="11">
    <location>
        <begin position="63"/>
        <end position="80"/>
    </location>
</feature>
<evidence type="ECO:0000256" key="3">
    <source>
        <dbReference type="ARBA" id="ARBA00022692"/>
    </source>
</evidence>
<comment type="cofactor">
    <cofactor evidence="11">
        <name>heme b</name>
        <dbReference type="ChEBI" id="CHEBI:60344"/>
    </cofactor>
</comment>
<feature type="transmembrane region" description="Helical" evidence="11">
    <location>
        <begin position="92"/>
        <end position="113"/>
    </location>
</feature>
<comment type="subcellular location">
    <subcellularLocation>
        <location evidence="11">Cell membrane</location>
        <topology evidence="11">Multi-pass membrane protein</topology>
    </subcellularLocation>
    <subcellularLocation>
        <location evidence="1">Membrane</location>
        <topology evidence="1">Multi-pass membrane protein</topology>
    </subcellularLocation>
</comment>
<dbReference type="PANTHER" id="PTHR35457:SF1">
    <property type="entry name" value="HEME A SYNTHASE"/>
    <property type="match status" value="1"/>
</dbReference>
<keyword evidence="8 11" id="KW-0350">Heme biosynthesis</keyword>
<accession>A0ABY9KY46</accession>
<comment type="similarity">
    <text evidence="11">Belongs to the COX15/CtaA family. Type 1 subfamily.</text>
</comment>
<evidence type="ECO:0000313" key="13">
    <source>
        <dbReference type="Proteomes" id="UP001180087"/>
    </source>
</evidence>
<dbReference type="EC" id="1.17.99.9" evidence="11"/>